<feature type="region of interest" description="Disordered" evidence="1">
    <location>
        <begin position="1"/>
        <end position="27"/>
    </location>
</feature>
<feature type="region of interest" description="Disordered" evidence="1">
    <location>
        <begin position="43"/>
        <end position="74"/>
    </location>
</feature>
<evidence type="ECO:0000256" key="1">
    <source>
        <dbReference type="SAM" id="MobiDB-lite"/>
    </source>
</evidence>
<proteinExistence type="predicted"/>
<protein>
    <submittedName>
        <fullName evidence="2">Uncharacterized protein</fullName>
    </submittedName>
</protein>
<reference evidence="2 3" key="1">
    <citation type="journal article" date="2006" name="Int. J. Syst. Evol. Microbiol.">
        <title>Haloterrigena longa sp. nov. and Haloterrigena limicola sp. nov., extremely halophilic archaea isolated from a salt lake.</title>
        <authorList>
            <person name="Cui H.L."/>
            <person name="Tohty D."/>
            <person name="Zhou P.J."/>
            <person name="Liu S.J."/>
        </authorList>
    </citation>
    <scope>NUCLEOTIDE SEQUENCE [LARGE SCALE GENOMIC DNA]</scope>
    <source>
        <strain evidence="2 3">ABH32</strain>
    </source>
</reference>
<dbReference type="Proteomes" id="UP000663191">
    <property type="component" value="Chromosome"/>
</dbReference>
<evidence type="ECO:0000313" key="3">
    <source>
        <dbReference type="Proteomes" id="UP000663191"/>
    </source>
</evidence>
<dbReference type="GeneID" id="63182350"/>
<dbReference type="KEGG" id="hlo:J0X27_01360"/>
<sequence>MSKGVSETGKLESASVRGQSLATGGADSRLTTAEVAAFVAADPATGEASSGTRLWSQTWLSAARDGTPSKTRAE</sequence>
<keyword evidence="3" id="KW-1185">Reference proteome</keyword>
<dbReference type="AlphaFoldDB" id="A0A8A2UAP3"/>
<feature type="compositionally biased region" description="Polar residues" evidence="1">
    <location>
        <begin position="47"/>
        <end position="60"/>
    </location>
</feature>
<name>A0A8A2UAP3_9EURY</name>
<dbReference type="EMBL" id="CP071463">
    <property type="protein sequence ID" value="QSW85522.1"/>
    <property type="molecule type" value="Genomic_DNA"/>
</dbReference>
<dbReference type="RefSeq" id="WP_207270705.1">
    <property type="nucleotide sequence ID" value="NZ_CP071463.1"/>
</dbReference>
<gene>
    <name evidence="2" type="ORF">J0X27_01360</name>
</gene>
<accession>A0A8A2UAP3</accession>
<evidence type="ECO:0000313" key="2">
    <source>
        <dbReference type="EMBL" id="QSW85522.1"/>
    </source>
</evidence>
<organism evidence="2 3">
    <name type="scientific">Natrinema longum</name>
    <dbReference type="NCBI Taxonomy" id="370324"/>
    <lineage>
        <taxon>Archaea</taxon>
        <taxon>Methanobacteriati</taxon>
        <taxon>Methanobacteriota</taxon>
        <taxon>Stenosarchaea group</taxon>
        <taxon>Halobacteria</taxon>
        <taxon>Halobacteriales</taxon>
        <taxon>Natrialbaceae</taxon>
        <taxon>Natrinema</taxon>
    </lineage>
</organism>